<dbReference type="Pfam" id="PF11919">
    <property type="entry name" value="PSME4_C"/>
    <property type="match status" value="1"/>
</dbReference>
<comment type="caution">
    <text evidence="2">The sequence shown here is derived from an EMBL/GenBank/DDBJ whole genome shotgun (WGS) entry which is preliminary data.</text>
</comment>
<gene>
    <name evidence="2" type="ORF">KIN20_007194</name>
</gene>
<evidence type="ECO:0000259" key="1">
    <source>
        <dbReference type="Pfam" id="PF11919"/>
    </source>
</evidence>
<keyword evidence="3" id="KW-1185">Reference proteome</keyword>
<proteinExistence type="predicted"/>
<dbReference type="InterPro" id="IPR011030">
    <property type="entry name" value="Lipovitellin_superhlx_dom"/>
</dbReference>
<accession>A0AAD5QJU5</accession>
<dbReference type="EMBL" id="JAHQIW010001032">
    <property type="protein sequence ID" value="KAJ1351220.1"/>
    <property type="molecule type" value="Genomic_DNA"/>
</dbReference>
<reference evidence="2" key="1">
    <citation type="submission" date="2021-06" db="EMBL/GenBank/DDBJ databases">
        <title>Parelaphostrongylus tenuis whole genome reference sequence.</title>
        <authorList>
            <person name="Garwood T.J."/>
            <person name="Larsen P.A."/>
            <person name="Fountain-Jones N.M."/>
            <person name="Garbe J.R."/>
            <person name="Macchietto M.G."/>
            <person name="Kania S.A."/>
            <person name="Gerhold R.W."/>
            <person name="Richards J.E."/>
            <person name="Wolf T.M."/>
        </authorList>
    </citation>
    <scope>NUCLEOTIDE SEQUENCE</scope>
    <source>
        <strain evidence="2">MNPRO001-30</strain>
        <tissue evidence="2">Meninges</tissue>
    </source>
</reference>
<feature type="domain" description="Proteasome activator complex subunit 4 C-terminal" evidence="1">
    <location>
        <begin position="104"/>
        <end position="181"/>
    </location>
</feature>
<dbReference type="SUPFAM" id="SSF48431">
    <property type="entry name" value="Lipovitellin-phosvitin complex, superhelical domain"/>
    <property type="match status" value="1"/>
</dbReference>
<evidence type="ECO:0000313" key="3">
    <source>
        <dbReference type="Proteomes" id="UP001196413"/>
    </source>
</evidence>
<name>A0AAD5QJU5_PARTN</name>
<evidence type="ECO:0000313" key="2">
    <source>
        <dbReference type="EMBL" id="KAJ1351220.1"/>
    </source>
</evidence>
<dbReference type="InterPro" id="IPR021843">
    <property type="entry name" value="PSME4_C"/>
</dbReference>
<organism evidence="2 3">
    <name type="scientific">Parelaphostrongylus tenuis</name>
    <name type="common">Meningeal worm</name>
    <dbReference type="NCBI Taxonomy" id="148309"/>
    <lineage>
        <taxon>Eukaryota</taxon>
        <taxon>Metazoa</taxon>
        <taxon>Ecdysozoa</taxon>
        <taxon>Nematoda</taxon>
        <taxon>Chromadorea</taxon>
        <taxon>Rhabditida</taxon>
        <taxon>Rhabditina</taxon>
        <taxon>Rhabditomorpha</taxon>
        <taxon>Strongyloidea</taxon>
        <taxon>Metastrongylidae</taxon>
        <taxon>Parelaphostrongylus</taxon>
    </lineage>
</organism>
<dbReference type="Proteomes" id="UP001196413">
    <property type="component" value="Unassembled WGS sequence"/>
</dbReference>
<sequence>MSRVVAIDTEPSPLTDIGYQLKTPSSKSTQALKTTIKLDGGVSAAEFSSKLIQAQPPKLVIDLIEVRREESRAMFTLIICEYLEVNGDLLRHLNNLMENKNLSTLHGALLGMSAVGRDHPFSIPFTIKIMLTPLCGVISDNAELQKATTTALREFVHRDNWEKVTKILGSDLVYKIENAIVPICYACCLYTYQFSDFLTV</sequence>
<dbReference type="AlphaFoldDB" id="A0AAD5QJU5"/>
<protein>
    <recommendedName>
        <fullName evidence="1">Proteasome activator complex subunit 4 C-terminal domain-containing protein</fullName>
    </recommendedName>
</protein>